<dbReference type="InterPro" id="IPR036259">
    <property type="entry name" value="MFS_trans_sf"/>
</dbReference>
<evidence type="ECO:0000256" key="1">
    <source>
        <dbReference type="ARBA" id="ARBA00004141"/>
    </source>
</evidence>
<comment type="subcellular location">
    <subcellularLocation>
        <location evidence="1">Membrane</location>
        <topology evidence="1">Multi-pass membrane protein</topology>
    </subcellularLocation>
</comment>
<keyword evidence="8" id="KW-1185">Reference proteome</keyword>
<keyword evidence="2 6" id="KW-0812">Transmembrane</keyword>
<dbReference type="GO" id="GO:0022857">
    <property type="term" value="F:transmembrane transporter activity"/>
    <property type="evidence" value="ECO:0007669"/>
    <property type="project" value="InterPro"/>
</dbReference>
<evidence type="ECO:0000256" key="4">
    <source>
        <dbReference type="ARBA" id="ARBA00023136"/>
    </source>
</evidence>
<dbReference type="GO" id="GO:0005886">
    <property type="term" value="C:plasma membrane"/>
    <property type="evidence" value="ECO:0007669"/>
    <property type="project" value="TreeGrafter"/>
</dbReference>
<dbReference type="Pfam" id="PF00083">
    <property type="entry name" value="Sugar_tr"/>
    <property type="match status" value="1"/>
</dbReference>
<dbReference type="SUPFAM" id="SSF103473">
    <property type="entry name" value="MFS general substrate transporter"/>
    <property type="match status" value="1"/>
</dbReference>
<dbReference type="PANTHER" id="PTHR23501">
    <property type="entry name" value="MAJOR FACILITATOR SUPERFAMILY"/>
    <property type="match status" value="1"/>
</dbReference>
<organism evidence="7 8">
    <name type="scientific">Moelleriella libera RCEF 2490</name>
    <dbReference type="NCBI Taxonomy" id="1081109"/>
    <lineage>
        <taxon>Eukaryota</taxon>
        <taxon>Fungi</taxon>
        <taxon>Dikarya</taxon>
        <taxon>Ascomycota</taxon>
        <taxon>Pezizomycotina</taxon>
        <taxon>Sordariomycetes</taxon>
        <taxon>Hypocreomycetidae</taxon>
        <taxon>Hypocreales</taxon>
        <taxon>Clavicipitaceae</taxon>
        <taxon>Moelleriella</taxon>
    </lineage>
</organism>
<evidence type="ECO:0000313" key="8">
    <source>
        <dbReference type="Proteomes" id="UP000078544"/>
    </source>
</evidence>
<evidence type="ECO:0000256" key="5">
    <source>
        <dbReference type="SAM" id="MobiDB-lite"/>
    </source>
</evidence>
<sequence length="161" mass="16789">MAAQDDRDELVISTAVSQITTDFHSTSDRGWYATAYLLTNCAFLLVFGKMCTVLRVKHTFLAATLCVETGSAMCGAAPDSLVSIVGRAAAGLGAGGVQSGVASRHSPTSLRSFARPRRRISLRRAGCAALEQSTAMFKPGLTRGGTSSLQGRPAAAPPEAQ</sequence>
<dbReference type="PANTHER" id="PTHR23501:SF153">
    <property type="entry name" value="AFLATOXIN EFFLUX PUMP, PUTATIVE-RELATED"/>
    <property type="match status" value="1"/>
</dbReference>
<dbReference type="Gene3D" id="1.20.1250.20">
    <property type="entry name" value="MFS general substrate transporter like domains"/>
    <property type="match status" value="1"/>
</dbReference>
<evidence type="ECO:0000256" key="3">
    <source>
        <dbReference type="ARBA" id="ARBA00022989"/>
    </source>
</evidence>
<feature type="region of interest" description="Disordered" evidence="5">
    <location>
        <begin position="140"/>
        <end position="161"/>
    </location>
</feature>
<protein>
    <submittedName>
        <fullName evidence="7">Major facilitator superfamily transporter aflatoxin efflux</fullName>
    </submittedName>
</protein>
<comment type="caution">
    <text evidence="7">The sequence shown here is derived from an EMBL/GenBank/DDBJ whole genome shotgun (WGS) entry which is preliminary data.</text>
</comment>
<keyword evidence="4 6" id="KW-0472">Membrane</keyword>
<evidence type="ECO:0000313" key="7">
    <source>
        <dbReference type="EMBL" id="OAA33799.1"/>
    </source>
</evidence>
<evidence type="ECO:0000256" key="2">
    <source>
        <dbReference type="ARBA" id="ARBA00022692"/>
    </source>
</evidence>
<dbReference type="OrthoDB" id="5243606at2759"/>
<gene>
    <name evidence="7" type="ORF">AAL_01264</name>
</gene>
<evidence type="ECO:0000256" key="6">
    <source>
        <dbReference type="SAM" id="Phobius"/>
    </source>
</evidence>
<dbReference type="EMBL" id="AZGY01000001">
    <property type="protein sequence ID" value="OAA33799.1"/>
    <property type="molecule type" value="Genomic_DNA"/>
</dbReference>
<name>A0A166VLU9_9HYPO</name>
<keyword evidence="3 6" id="KW-1133">Transmembrane helix</keyword>
<dbReference type="InterPro" id="IPR005828">
    <property type="entry name" value="MFS_sugar_transport-like"/>
</dbReference>
<dbReference type="AlphaFoldDB" id="A0A166VLU9"/>
<accession>A0A166VLU9</accession>
<reference evidence="7 8" key="1">
    <citation type="journal article" date="2016" name="Genome Biol. Evol.">
        <title>Divergent and convergent evolution of fungal pathogenicity.</title>
        <authorList>
            <person name="Shang Y."/>
            <person name="Xiao G."/>
            <person name="Zheng P."/>
            <person name="Cen K."/>
            <person name="Zhan S."/>
            <person name="Wang C."/>
        </authorList>
    </citation>
    <scope>NUCLEOTIDE SEQUENCE [LARGE SCALE GENOMIC DNA]</scope>
    <source>
        <strain evidence="7 8">RCEF 2490</strain>
    </source>
</reference>
<feature type="transmembrane region" description="Helical" evidence="6">
    <location>
        <begin position="30"/>
        <end position="48"/>
    </location>
</feature>
<dbReference type="Proteomes" id="UP000078544">
    <property type="component" value="Unassembled WGS sequence"/>
</dbReference>
<proteinExistence type="predicted"/>